<feature type="compositionally biased region" description="Low complexity" evidence="2">
    <location>
        <begin position="595"/>
        <end position="616"/>
    </location>
</feature>
<feature type="compositionally biased region" description="Low complexity" evidence="2">
    <location>
        <begin position="844"/>
        <end position="858"/>
    </location>
</feature>
<comment type="caution">
    <text evidence="4">The sequence shown here is derived from an EMBL/GenBank/DDBJ whole genome shotgun (WGS) entry which is preliminary data.</text>
</comment>
<dbReference type="GO" id="GO:0005783">
    <property type="term" value="C:endoplasmic reticulum"/>
    <property type="evidence" value="ECO:0007669"/>
    <property type="project" value="TreeGrafter"/>
</dbReference>
<dbReference type="Proteomes" id="UP001213000">
    <property type="component" value="Unassembled WGS sequence"/>
</dbReference>
<dbReference type="GO" id="GO:0003677">
    <property type="term" value="F:DNA binding"/>
    <property type="evidence" value="ECO:0007669"/>
    <property type="project" value="InterPro"/>
</dbReference>
<keyword evidence="5" id="KW-1185">Reference proteome</keyword>
<dbReference type="EMBL" id="JANIEX010000073">
    <property type="protein sequence ID" value="KAJ3574301.1"/>
    <property type="molecule type" value="Genomic_DNA"/>
</dbReference>
<feature type="region of interest" description="Disordered" evidence="2">
    <location>
        <begin position="496"/>
        <end position="616"/>
    </location>
</feature>
<dbReference type="InterPro" id="IPR036388">
    <property type="entry name" value="WH-like_DNA-bd_sf"/>
</dbReference>
<feature type="compositionally biased region" description="Low complexity" evidence="2">
    <location>
        <begin position="726"/>
        <end position="804"/>
    </location>
</feature>
<evidence type="ECO:0000313" key="5">
    <source>
        <dbReference type="Proteomes" id="UP001213000"/>
    </source>
</evidence>
<dbReference type="Gene3D" id="1.10.10.10">
    <property type="entry name" value="Winged helix-like DNA-binding domain superfamily/Winged helix DNA-binding domain"/>
    <property type="match status" value="1"/>
</dbReference>
<reference evidence="4" key="1">
    <citation type="submission" date="2022-07" db="EMBL/GenBank/DDBJ databases">
        <title>Genome Sequence of Leucocoprinus birnbaumii.</title>
        <authorList>
            <person name="Buettner E."/>
        </authorList>
    </citation>
    <scope>NUCLEOTIDE SEQUENCE</scope>
    <source>
        <strain evidence="4">VT141</strain>
    </source>
</reference>
<dbReference type="InterPro" id="IPR005818">
    <property type="entry name" value="Histone_H1/H5_H15"/>
</dbReference>
<dbReference type="InterPro" id="IPR042099">
    <property type="entry name" value="ANL_N_sf"/>
</dbReference>
<dbReference type="PANTHER" id="PTHR43272:SF11">
    <property type="entry name" value="AMP-DEPENDENT SYNTHETASE_LIGASE DOMAIN-CONTAINING PROTEIN"/>
    <property type="match status" value="1"/>
</dbReference>
<dbReference type="Pfam" id="PF00538">
    <property type="entry name" value="Linker_histone"/>
    <property type="match status" value="1"/>
</dbReference>
<evidence type="ECO:0000256" key="2">
    <source>
        <dbReference type="SAM" id="MobiDB-lite"/>
    </source>
</evidence>
<feature type="compositionally biased region" description="Low complexity" evidence="2">
    <location>
        <begin position="813"/>
        <end position="836"/>
    </location>
</feature>
<feature type="compositionally biased region" description="Basic and acidic residues" evidence="2">
    <location>
        <begin position="535"/>
        <end position="549"/>
    </location>
</feature>
<accession>A0AAD5W2D4</accession>
<dbReference type="GO" id="GO:0006334">
    <property type="term" value="P:nucleosome assembly"/>
    <property type="evidence" value="ECO:0007669"/>
    <property type="project" value="InterPro"/>
</dbReference>
<dbReference type="GO" id="GO:0016020">
    <property type="term" value="C:membrane"/>
    <property type="evidence" value="ECO:0007669"/>
    <property type="project" value="TreeGrafter"/>
</dbReference>
<evidence type="ECO:0000259" key="3">
    <source>
        <dbReference type="Pfam" id="PF00538"/>
    </source>
</evidence>
<feature type="region of interest" description="Disordered" evidence="2">
    <location>
        <begin position="702"/>
        <end position="865"/>
    </location>
</feature>
<evidence type="ECO:0000313" key="4">
    <source>
        <dbReference type="EMBL" id="KAJ3574301.1"/>
    </source>
</evidence>
<dbReference type="GO" id="GO:0000786">
    <property type="term" value="C:nucleosome"/>
    <property type="evidence" value="ECO:0007669"/>
    <property type="project" value="InterPro"/>
</dbReference>
<name>A0AAD5W2D4_9AGAR</name>
<evidence type="ECO:0000256" key="1">
    <source>
        <dbReference type="ARBA" id="ARBA00020833"/>
    </source>
</evidence>
<proteinExistence type="predicted"/>
<feature type="compositionally biased region" description="Low complexity" evidence="2">
    <location>
        <begin position="571"/>
        <end position="584"/>
    </location>
</feature>
<dbReference type="Gene3D" id="3.40.50.12780">
    <property type="entry name" value="N-terminal domain of ligase-like"/>
    <property type="match status" value="1"/>
</dbReference>
<dbReference type="GO" id="GO:0004467">
    <property type="term" value="F:long-chain fatty acid-CoA ligase activity"/>
    <property type="evidence" value="ECO:0007669"/>
    <property type="project" value="TreeGrafter"/>
</dbReference>
<dbReference type="SUPFAM" id="SSF56801">
    <property type="entry name" value="Acetyl-CoA synthetase-like"/>
    <property type="match status" value="1"/>
</dbReference>
<gene>
    <name evidence="4" type="ORF">NP233_g1867</name>
</gene>
<feature type="domain" description="H15" evidence="3">
    <location>
        <begin position="668"/>
        <end position="712"/>
    </location>
</feature>
<dbReference type="AlphaFoldDB" id="A0AAD5W2D4"/>
<organism evidence="4 5">
    <name type="scientific">Leucocoprinus birnbaumii</name>
    <dbReference type="NCBI Taxonomy" id="56174"/>
    <lineage>
        <taxon>Eukaryota</taxon>
        <taxon>Fungi</taxon>
        <taxon>Dikarya</taxon>
        <taxon>Basidiomycota</taxon>
        <taxon>Agaricomycotina</taxon>
        <taxon>Agaricomycetes</taxon>
        <taxon>Agaricomycetidae</taxon>
        <taxon>Agaricales</taxon>
        <taxon>Agaricineae</taxon>
        <taxon>Agaricaceae</taxon>
        <taxon>Leucocoprinus</taxon>
    </lineage>
</organism>
<dbReference type="PANTHER" id="PTHR43272">
    <property type="entry name" value="LONG-CHAIN-FATTY-ACID--COA LIGASE"/>
    <property type="match status" value="1"/>
</dbReference>
<sequence length="865" mass="90503">MPGISDYVVTDDLTILLALIAATTFLLNNLYKPQPLVHPILLGRQSDVGRARNPGESAVYRNYGTGLMGRQGGCHPCRPHQARVGTARTLWATKATNSGLQDRIAALGTGLIRLAGLKSGDSKVLLLLNDGIEFLIADFALASHSIVSATLTSQDLLRQVLETQTFSAIIATAEIVPRVLEGIYASGGSFKSQTIVVVGDISSQTAASVASNIRIIKFSEAEREGVKVEKILSQVPEPSDVYTVSYFSNEAGQLQAAQLTHENLTAGVAATRSLLPVSHALSPLDTLVSAFSLSTAYGRAIAYTAIFEGTSFATLPSTKIYQTDGNSPLIDAGDIVASKRYPIPSPTILFIKPGHLKSVVTEVLKRASKSLFLFPFARRHKLAGVNDGFITRDSLWDRLVFDGARAKAIGDGAATLRAVVVSGGSLPAVLMTPARIALSVPLVNAFTHPLVAGPVLASHPFDLQDFTHEGESESTTAHVGPPSVNVEAKLIGVEDDKVENGGDPVGSLLVRGPPVGKIGNGNGDQNEDYVQVSPTDEKKEKDEKDEGRFSSRIYLMSEAAVTSPAPEVKETTPAPAEAAAPTSPGKAKETKKKAAATTKKTTTTKKAAAAPKTKTATATKAKAAGAISGRPSWKEIVKTDMFPFSRRVLLITRTRPVRASREARSRRQYAEEKYRIEVVGNNLFQLNRAIASGADEGIFVLPKGPSGKVKLAPKSKTSGASKENSKPPSKSTSGKAPAKKATSSGKTSASKTAVKPAAAKKAVAPKKALAGKPKAATTKKTAAPAKRGSAKKAVTGTTPAAKAKAAAKKTPAKKTAATTKKTSTTTTKKTSAAAAKPKSKTKPASKSAAKPASKPASAKAKKVAA</sequence>
<protein>
    <recommendedName>
        <fullName evidence="1">Histone H1</fullName>
    </recommendedName>
</protein>